<accession>L8JQL4</accession>
<name>L8JQL4_9BACT</name>
<dbReference type="RefSeq" id="WP_009582045.1">
    <property type="nucleotide sequence ID" value="NZ_AMZN01000070.1"/>
</dbReference>
<dbReference type="EMBL" id="AMZN01000070">
    <property type="protein sequence ID" value="ELR69667.1"/>
    <property type="molecule type" value="Genomic_DNA"/>
</dbReference>
<protein>
    <submittedName>
        <fullName evidence="1">Uncharacterized protein</fullName>
    </submittedName>
</protein>
<gene>
    <name evidence="1" type="ORF">C900_04892</name>
</gene>
<dbReference type="PROSITE" id="PS51257">
    <property type="entry name" value="PROKAR_LIPOPROTEIN"/>
    <property type="match status" value="1"/>
</dbReference>
<proteinExistence type="predicted"/>
<dbReference type="OrthoDB" id="907411at2"/>
<evidence type="ECO:0000313" key="1">
    <source>
        <dbReference type="EMBL" id="ELR69667.1"/>
    </source>
</evidence>
<reference evidence="1 2" key="1">
    <citation type="submission" date="2012-12" db="EMBL/GenBank/DDBJ databases">
        <title>Genome assembly of Fulvivirga imtechensis AK7.</title>
        <authorList>
            <person name="Nupur N."/>
            <person name="Khatri I."/>
            <person name="Kumar R."/>
            <person name="Subramanian S."/>
            <person name="Pinnaka A."/>
        </authorList>
    </citation>
    <scope>NUCLEOTIDE SEQUENCE [LARGE SCALE GENOMIC DNA]</scope>
    <source>
        <strain evidence="1 2">AK7</strain>
    </source>
</reference>
<dbReference type="eggNOG" id="ENOG50300D5">
    <property type="taxonomic scope" value="Bacteria"/>
</dbReference>
<keyword evidence="2" id="KW-1185">Reference proteome</keyword>
<sequence length="674" mass="73515">MKAYKICVLFLIILLQGCDPREIDLPAWESEVLLPLINADFSISDIVLNEDLKLKEDSSGALSIVYLSHRDSFRLKDYLEIPDKKVDFKLPGIPNGIDDFEFEAGISAQELELPEGSNVYVPPFHVEEITDAADISEYFIEALFESGEIALTVENGFPFSIDAGLKIEIINSDDGSVVVSHVAASSLAAKSEYTIAPLASLAGKRIGNKLEVVVSNISSDGTSEGTITAGDRLGFRLSLTDLRLAKATLVIPPFAAQTQQYATSFVLPYGAKLTAIHISDGNIKAVMDQTTNFPVALDITFNSAMQDGQPLQESIDMETDQRVDIALEGTEIDMSNGGQALANTIAFSFSISSPGSNGPVTVDFSQPLSGSLEISNIRPSAVFGYLGSYEHLLNGGLEVDFFDHVVSGTINFSSPTVTAYVHNELGTGVSLIDNNDLYVRGTNSKLHPGVAVLIRNSLKQVSVAPAHTPGHNQLSKIELNEDNEPNFDDFLSLLPSEIVFSFPVRIGTAQEDLSQFALDTSIVSGYIETEFPLNFEANELTFTDTLDLDVAFENSYSEVLSGDLITVATNMLPVELLLQVYFMDDEKNVLDSLFVERRLITAGEVDEQGRVIRPSEVKFVITLDNDAVEHLNMASYAQPVFVLNTSGEQKVKIFSDSRVNLKMNGDFRVVLKNE</sequence>
<comment type="caution">
    <text evidence="1">The sequence shown here is derived from an EMBL/GenBank/DDBJ whole genome shotgun (WGS) entry which is preliminary data.</text>
</comment>
<evidence type="ECO:0000313" key="2">
    <source>
        <dbReference type="Proteomes" id="UP000011135"/>
    </source>
</evidence>
<dbReference type="Proteomes" id="UP000011135">
    <property type="component" value="Unassembled WGS sequence"/>
</dbReference>
<organism evidence="1 2">
    <name type="scientific">Fulvivirga imtechensis AK7</name>
    <dbReference type="NCBI Taxonomy" id="1237149"/>
    <lineage>
        <taxon>Bacteria</taxon>
        <taxon>Pseudomonadati</taxon>
        <taxon>Bacteroidota</taxon>
        <taxon>Cytophagia</taxon>
        <taxon>Cytophagales</taxon>
        <taxon>Fulvivirgaceae</taxon>
        <taxon>Fulvivirga</taxon>
    </lineage>
</organism>
<dbReference type="AlphaFoldDB" id="L8JQL4"/>
<dbReference type="STRING" id="1237149.C900_04892"/>